<feature type="compositionally biased region" description="Gly residues" evidence="1">
    <location>
        <begin position="15"/>
        <end position="28"/>
    </location>
</feature>
<evidence type="ECO:0000256" key="1">
    <source>
        <dbReference type="SAM" id="MobiDB-lite"/>
    </source>
</evidence>
<feature type="region of interest" description="Disordered" evidence="1">
    <location>
        <begin position="1"/>
        <end position="29"/>
    </location>
</feature>
<evidence type="ECO:0000313" key="2">
    <source>
        <dbReference type="EMBL" id="QFG69362.1"/>
    </source>
</evidence>
<dbReference type="AlphaFoldDB" id="A0A5J6V8P2"/>
<dbReference type="EMBL" id="CP044427">
    <property type="protein sequence ID" value="QFG69362.1"/>
    <property type="molecule type" value="Genomic_DNA"/>
</dbReference>
<dbReference type="KEGG" id="serw:FY030_12185"/>
<gene>
    <name evidence="2" type="ORF">FY030_12185</name>
</gene>
<accession>A0A5J6V8P2</accession>
<dbReference type="OrthoDB" id="3268840at2"/>
<keyword evidence="3" id="KW-1185">Reference proteome</keyword>
<name>A0A5J6V8P2_9MICO</name>
<organism evidence="2 3">
    <name type="scientific">Ornithinimicrobium pratense</name>
    <dbReference type="NCBI Taxonomy" id="2593973"/>
    <lineage>
        <taxon>Bacteria</taxon>
        <taxon>Bacillati</taxon>
        <taxon>Actinomycetota</taxon>
        <taxon>Actinomycetes</taxon>
        <taxon>Micrococcales</taxon>
        <taxon>Ornithinimicrobiaceae</taxon>
        <taxon>Ornithinimicrobium</taxon>
    </lineage>
</organism>
<sequence length="376" mass="40122">MDGDPAEPGRAEGFGADGEPGWAGGTDMGGEAVTVEQHDAEDVGMAYDPGPVRLVAGEGLPSGPDTGEVRALISDQDPQELVERLAEGLGMDPRPMPEDSEWNYYGYGTVDPATAEVIQAGLEGGPLNFHYESILAGGWCTSMFEGLEDQDLAMIQQDWARSYGPDMPLPGPESCRTPEGPAPSEDQAKAMAAEFFALAGIDITGYTVEVYADESQSSVNLDYWPEDMEYGQLNLNAVVGPEGVTSAYGTIGEFSSLGSYPVITAAEAVERFGTREWGMDHYVSIAEDYGPYPEGAGELSMPVYDVPEPVTLTPGDLIPVLIKDKTVTGAELVQGTLHTHTSGAIEVPVWKLLTADGMHYPVLALAEEALDFQSWE</sequence>
<protein>
    <submittedName>
        <fullName evidence="2">Uncharacterized protein</fullName>
    </submittedName>
</protein>
<dbReference type="Proteomes" id="UP000326546">
    <property type="component" value="Chromosome"/>
</dbReference>
<evidence type="ECO:0000313" key="3">
    <source>
        <dbReference type="Proteomes" id="UP000326546"/>
    </source>
</evidence>
<proteinExistence type="predicted"/>
<reference evidence="2 3" key="1">
    <citation type="submission" date="2019-09" db="EMBL/GenBank/DDBJ databases">
        <title>Serinicoccus pratensis sp. nov., isolated from meadow soil.</title>
        <authorList>
            <person name="Zhang W."/>
        </authorList>
    </citation>
    <scope>NUCLEOTIDE SEQUENCE [LARGE SCALE GENOMIC DNA]</scope>
    <source>
        <strain evidence="2 3">W204</strain>
    </source>
</reference>